<dbReference type="EMBL" id="ASPP01012126">
    <property type="protein sequence ID" value="ETO20908.1"/>
    <property type="molecule type" value="Genomic_DNA"/>
</dbReference>
<name>X6N4U0_RETFI</name>
<protein>
    <recommendedName>
        <fullName evidence="5">Transmembrane protein</fullName>
    </recommendedName>
</protein>
<dbReference type="AlphaFoldDB" id="X6N4U0"/>
<feature type="compositionally biased region" description="Low complexity" evidence="1">
    <location>
        <begin position="164"/>
        <end position="191"/>
    </location>
</feature>
<evidence type="ECO:0000313" key="4">
    <source>
        <dbReference type="Proteomes" id="UP000023152"/>
    </source>
</evidence>
<feature type="transmembrane region" description="Helical" evidence="2">
    <location>
        <begin position="263"/>
        <end position="285"/>
    </location>
</feature>
<proteinExistence type="predicted"/>
<keyword evidence="2" id="KW-0472">Membrane</keyword>
<evidence type="ECO:0008006" key="5">
    <source>
        <dbReference type="Google" id="ProtNLM"/>
    </source>
</evidence>
<dbReference type="Proteomes" id="UP000023152">
    <property type="component" value="Unassembled WGS sequence"/>
</dbReference>
<keyword evidence="2" id="KW-1133">Transmembrane helix</keyword>
<feature type="transmembrane region" description="Helical" evidence="2">
    <location>
        <begin position="230"/>
        <end position="251"/>
    </location>
</feature>
<evidence type="ECO:0000256" key="2">
    <source>
        <dbReference type="SAM" id="Phobius"/>
    </source>
</evidence>
<gene>
    <name evidence="3" type="ORF">RFI_16299</name>
</gene>
<comment type="caution">
    <text evidence="3">The sequence shown here is derived from an EMBL/GenBank/DDBJ whole genome shotgun (WGS) entry which is preliminary data.</text>
</comment>
<accession>X6N4U0</accession>
<sequence>MLICTYVRTYARTQHTQHTHTKSFQYIRQRTNTDGTIPDSDFDVQSRSERGHTVVIGDQEVPVVSEEEMEELGDHLLIRMREFREIMLASEQKFFKDEMVVVETDNDRTTIASTTSNTATATNSGTNASSTNTTMASASTNTSTDHTAHPSDNDEKSKPNPDVPDNNNAGHNGNTNTNNDNTDTNNDNTDTPNRRRTRATSMAITNEVQDQLLLKNIDVKTAQNLELLDMITRIAVAMAMVWGAIAASVVYYNGTSLGLECLFFVISAVDAAVNVLCVYFMYAFAKQWYRKMFMRAHLVYEQLCVKVAEREILQKQKEELRKIQRTTQVA</sequence>
<keyword evidence="4" id="KW-1185">Reference proteome</keyword>
<evidence type="ECO:0000313" key="3">
    <source>
        <dbReference type="EMBL" id="ETO20908.1"/>
    </source>
</evidence>
<evidence type="ECO:0000256" key="1">
    <source>
        <dbReference type="SAM" id="MobiDB-lite"/>
    </source>
</evidence>
<feature type="compositionally biased region" description="Low complexity" evidence="1">
    <location>
        <begin position="112"/>
        <end position="144"/>
    </location>
</feature>
<feature type="compositionally biased region" description="Basic and acidic residues" evidence="1">
    <location>
        <begin position="146"/>
        <end position="159"/>
    </location>
</feature>
<keyword evidence="2" id="KW-0812">Transmembrane</keyword>
<reference evidence="3 4" key="1">
    <citation type="journal article" date="2013" name="Curr. Biol.">
        <title>The Genome of the Foraminiferan Reticulomyxa filosa.</title>
        <authorList>
            <person name="Glockner G."/>
            <person name="Hulsmann N."/>
            <person name="Schleicher M."/>
            <person name="Noegel A.A."/>
            <person name="Eichinger L."/>
            <person name="Gallinger C."/>
            <person name="Pawlowski J."/>
            <person name="Sierra R."/>
            <person name="Euteneuer U."/>
            <person name="Pillet L."/>
            <person name="Moustafa A."/>
            <person name="Platzer M."/>
            <person name="Groth M."/>
            <person name="Szafranski K."/>
            <person name="Schliwa M."/>
        </authorList>
    </citation>
    <scope>NUCLEOTIDE SEQUENCE [LARGE SCALE GENOMIC DNA]</scope>
</reference>
<feature type="region of interest" description="Disordered" evidence="1">
    <location>
        <begin position="112"/>
        <end position="196"/>
    </location>
</feature>
<organism evidence="3 4">
    <name type="scientific">Reticulomyxa filosa</name>
    <dbReference type="NCBI Taxonomy" id="46433"/>
    <lineage>
        <taxon>Eukaryota</taxon>
        <taxon>Sar</taxon>
        <taxon>Rhizaria</taxon>
        <taxon>Retaria</taxon>
        <taxon>Foraminifera</taxon>
        <taxon>Monothalamids</taxon>
        <taxon>Reticulomyxidae</taxon>
        <taxon>Reticulomyxa</taxon>
    </lineage>
</organism>